<dbReference type="KEGG" id="ptc:phytr_1230"/>
<protein>
    <submittedName>
        <fullName evidence="1">Uncharacterized protein</fullName>
    </submittedName>
</protein>
<organism evidence="1 2">
    <name type="scientific">Candidatus Phycorickettsia trachydisci</name>
    <dbReference type="NCBI Taxonomy" id="2115978"/>
    <lineage>
        <taxon>Bacteria</taxon>
        <taxon>Pseudomonadati</taxon>
        <taxon>Pseudomonadota</taxon>
        <taxon>Alphaproteobacteria</taxon>
        <taxon>Rickettsiales</taxon>
        <taxon>Rickettsiaceae</taxon>
        <taxon>Candidatus Phycorickettsia</taxon>
    </lineage>
</organism>
<dbReference type="RefSeq" id="WP_106873958.1">
    <property type="nucleotide sequence ID" value="NZ_CP027845.1"/>
</dbReference>
<evidence type="ECO:0000313" key="1">
    <source>
        <dbReference type="EMBL" id="AVP87083.1"/>
    </source>
</evidence>
<keyword evidence="2" id="KW-1185">Reference proteome</keyword>
<dbReference type="InterPro" id="IPR019632">
    <property type="entry name" value="DUF2497"/>
</dbReference>
<dbReference type="Proteomes" id="UP000241762">
    <property type="component" value="Chromosome"/>
</dbReference>
<proteinExistence type="predicted"/>
<accession>A0A2P1P734</accession>
<sequence>MKEELSIDQILSSIKKVIAGRDTKAQTVENCSDKDTDCQLKIEKKISKGLQQVGNKENFDEDIYELTECISEGICDKSAITDGESVYNLSAFEDIGAINARILNELADIKNQLENNQAGLKGWLNDNLPQIVSGLVKKEIKKLNVKNNSPNL</sequence>
<dbReference type="OrthoDB" id="7189469at2"/>
<dbReference type="EMBL" id="CP027845">
    <property type="protein sequence ID" value="AVP87083.1"/>
    <property type="molecule type" value="Genomic_DNA"/>
</dbReference>
<dbReference type="Pfam" id="PF10691">
    <property type="entry name" value="DUF2497"/>
    <property type="match status" value="1"/>
</dbReference>
<name>A0A2P1P734_9RICK</name>
<gene>
    <name evidence="1" type="ORF">phytr_1230</name>
</gene>
<dbReference type="AlphaFoldDB" id="A0A2P1P734"/>
<reference evidence="1 2" key="1">
    <citation type="submission" date="2018-03" db="EMBL/GenBank/DDBJ databases">
        <title>A gene transfer event suggests a long-term partnership between eustigmatophyte algae and a novel lineage of endosymbiotic bacteria.</title>
        <authorList>
            <person name="Yurchenko T."/>
            <person name="Sevcikova T."/>
            <person name="Pribyl P."/>
            <person name="El Karkouri K."/>
            <person name="Klimes V."/>
            <person name="Amaral R."/>
            <person name="Zbrankova V."/>
            <person name="Kim E."/>
            <person name="Raoult D."/>
            <person name="Santos L.M.A."/>
            <person name="Elias M."/>
        </authorList>
    </citation>
    <scope>NUCLEOTIDE SEQUENCE [LARGE SCALE GENOMIC DNA]</scope>
    <source>
        <strain evidence="1">CCALA 838</strain>
    </source>
</reference>
<evidence type="ECO:0000313" key="2">
    <source>
        <dbReference type="Proteomes" id="UP000241762"/>
    </source>
</evidence>